<reference evidence="3" key="1">
    <citation type="submission" date="2021-01" db="EMBL/GenBank/DDBJ databases">
        <title>Caligus Genome Assembly.</title>
        <authorList>
            <person name="Gallardo-Escarate C."/>
        </authorList>
    </citation>
    <scope>NUCLEOTIDE SEQUENCE [LARGE SCALE GENOMIC DNA]</scope>
</reference>
<feature type="compositionally biased region" description="Basic and acidic residues" evidence="1">
    <location>
        <begin position="35"/>
        <end position="45"/>
    </location>
</feature>
<dbReference type="EMBL" id="CP045902">
    <property type="protein sequence ID" value="QQP38315.1"/>
    <property type="molecule type" value="Genomic_DNA"/>
</dbReference>
<evidence type="ECO:0000256" key="1">
    <source>
        <dbReference type="SAM" id="MobiDB-lite"/>
    </source>
</evidence>
<organism evidence="2 3">
    <name type="scientific">Caligus rogercresseyi</name>
    <name type="common">Sea louse</name>
    <dbReference type="NCBI Taxonomy" id="217165"/>
    <lineage>
        <taxon>Eukaryota</taxon>
        <taxon>Metazoa</taxon>
        <taxon>Ecdysozoa</taxon>
        <taxon>Arthropoda</taxon>
        <taxon>Crustacea</taxon>
        <taxon>Multicrustacea</taxon>
        <taxon>Hexanauplia</taxon>
        <taxon>Copepoda</taxon>
        <taxon>Siphonostomatoida</taxon>
        <taxon>Caligidae</taxon>
        <taxon>Caligus</taxon>
    </lineage>
</organism>
<evidence type="ECO:0000313" key="2">
    <source>
        <dbReference type="EMBL" id="QQP38315.1"/>
    </source>
</evidence>
<name>A0A7T8GUZ8_CALRO</name>
<dbReference type="Proteomes" id="UP000595437">
    <property type="component" value="Chromosome 13"/>
</dbReference>
<dbReference type="AlphaFoldDB" id="A0A7T8GUZ8"/>
<gene>
    <name evidence="2" type="ORF">FKW44_018861</name>
</gene>
<protein>
    <submittedName>
        <fullName evidence="2">Uncharacterized protein</fullName>
    </submittedName>
</protein>
<sequence length="97" mass="11189">MKDNYAEDEESPRRLCQVHQRLLRQVRARQAVSAGREHGRGHAAESHMIQGMHFRNFTQKSSSRAIRRKSSGTWRPRGFRAPTATHRSFTCPVSSWA</sequence>
<evidence type="ECO:0000313" key="3">
    <source>
        <dbReference type="Proteomes" id="UP000595437"/>
    </source>
</evidence>
<accession>A0A7T8GUZ8</accession>
<feature type="region of interest" description="Disordered" evidence="1">
    <location>
        <begin position="29"/>
        <end position="97"/>
    </location>
</feature>
<keyword evidence="3" id="KW-1185">Reference proteome</keyword>
<feature type="compositionally biased region" description="Polar residues" evidence="1">
    <location>
        <begin position="85"/>
        <end position="97"/>
    </location>
</feature>
<proteinExistence type="predicted"/>